<dbReference type="SUPFAM" id="SSF54768">
    <property type="entry name" value="dsRNA-binding domain-like"/>
    <property type="match status" value="2"/>
</dbReference>
<evidence type="ECO:0000313" key="6">
    <source>
        <dbReference type="RefSeq" id="XP_032822249.1"/>
    </source>
</evidence>
<feature type="region of interest" description="Disordered" evidence="2">
    <location>
        <begin position="92"/>
        <end position="159"/>
    </location>
</feature>
<feature type="compositionally biased region" description="Low complexity" evidence="2">
    <location>
        <begin position="372"/>
        <end position="385"/>
    </location>
</feature>
<feature type="compositionally biased region" description="Pro residues" evidence="2">
    <location>
        <begin position="120"/>
        <end position="157"/>
    </location>
</feature>
<feature type="region of interest" description="Disordered" evidence="2">
    <location>
        <begin position="1"/>
        <end position="71"/>
    </location>
</feature>
<gene>
    <name evidence="6" type="primary">LOC116949256</name>
</gene>
<dbReference type="Pfam" id="PF02137">
    <property type="entry name" value="A_deamin"/>
    <property type="match status" value="1"/>
</dbReference>
<dbReference type="PANTHER" id="PTHR10910:SF62">
    <property type="entry name" value="AT07585P-RELATED"/>
    <property type="match status" value="1"/>
</dbReference>
<dbReference type="PROSITE" id="PS50141">
    <property type="entry name" value="A_DEAMIN_EDITASE"/>
    <property type="match status" value="1"/>
</dbReference>
<feature type="domain" description="DRBM" evidence="3">
    <location>
        <begin position="624"/>
        <end position="662"/>
    </location>
</feature>
<keyword evidence="5" id="KW-1185">Reference proteome</keyword>
<dbReference type="GO" id="GO:0005737">
    <property type="term" value="C:cytoplasm"/>
    <property type="evidence" value="ECO:0007669"/>
    <property type="project" value="TreeGrafter"/>
</dbReference>
<reference evidence="6" key="1">
    <citation type="submission" date="2025-08" db="UniProtKB">
        <authorList>
            <consortium name="RefSeq"/>
        </authorList>
    </citation>
    <scope>IDENTIFICATION</scope>
    <source>
        <tissue evidence="6">Sperm</tissue>
    </source>
</reference>
<evidence type="ECO:0000256" key="1">
    <source>
        <dbReference type="PROSITE-ProRule" id="PRU00266"/>
    </source>
</evidence>
<evidence type="ECO:0000313" key="5">
    <source>
        <dbReference type="Proteomes" id="UP001318040"/>
    </source>
</evidence>
<keyword evidence="1" id="KW-0694">RNA-binding</keyword>
<dbReference type="FunFam" id="3.30.160.20:FF:000009">
    <property type="entry name" value="Adenosine deaminase RNA-specific B2 (inactive)"/>
    <property type="match status" value="1"/>
</dbReference>
<dbReference type="InterPro" id="IPR014720">
    <property type="entry name" value="dsRBD_dom"/>
</dbReference>
<evidence type="ECO:0000256" key="2">
    <source>
        <dbReference type="SAM" id="MobiDB-lite"/>
    </source>
</evidence>
<evidence type="ECO:0000259" key="4">
    <source>
        <dbReference type="PROSITE" id="PS50141"/>
    </source>
</evidence>
<feature type="region of interest" description="Disordered" evidence="2">
    <location>
        <begin position="463"/>
        <end position="484"/>
    </location>
</feature>
<feature type="domain" description="A to I editase" evidence="4">
    <location>
        <begin position="756"/>
        <end position="1091"/>
    </location>
</feature>
<dbReference type="PANTHER" id="PTHR10910">
    <property type="entry name" value="EUKARYOTE SPECIFIC DSRNA BINDING PROTEIN"/>
    <property type="match status" value="1"/>
</dbReference>
<dbReference type="Proteomes" id="UP001318040">
    <property type="component" value="Chromosome 2"/>
</dbReference>
<proteinExistence type="predicted"/>
<accession>A0AAJ7TQM2</accession>
<dbReference type="SMART" id="SM00552">
    <property type="entry name" value="ADEAMc"/>
    <property type="match status" value="1"/>
</dbReference>
<dbReference type="GO" id="GO:0005730">
    <property type="term" value="C:nucleolus"/>
    <property type="evidence" value="ECO:0007669"/>
    <property type="project" value="TreeGrafter"/>
</dbReference>
<feature type="domain" description="DRBM" evidence="3">
    <location>
        <begin position="156"/>
        <end position="222"/>
    </location>
</feature>
<dbReference type="GO" id="GO:0006396">
    <property type="term" value="P:RNA processing"/>
    <property type="evidence" value="ECO:0007669"/>
    <property type="project" value="InterPro"/>
</dbReference>
<dbReference type="RefSeq" id="XP_032822249.1">
    <property type="nucleotide sequence ID" value="XM_032966358.1"/>
</dbReference>
<protein>
    <submittedName>
        <fullName evidence="6">Double-stranded RNA-specific editase 1-like</fullName>
    </submittedName>
</protein>
<dbReference type="GO" id="GO:0003725">
    <property type="term" value="F:double-stranded RNA binding"/>
    <property type="evidence" value="ECO:0007669"/>
    <property type="project" value="TreeGrafter"/>
</dbReference>
<feature type="region of interest" description="Disordered" evidence="2">
    <location>
        <begin position="372"/>
        <end position="440"/>
    </location>
</feature>
<feature type="compositionally biased region" description="Low complexity" evidence="2">
    <location>
        <begin position="466"/>
        <end position="484"/>
    </location>
</feature>
<organism evidence="5 6">
    <name type="scientific">Petromyzon marinus</name>
    <name type="common">Sea lamprey</name>
    <dbReference type="NCBI Taxonomy" id="7757"/>
    <lineage>
        <taxon>Eukaryota</taxon>
        <taxon>Metazoa</taxon>
        <taxon>Chordata</taxon>
        <taxon>Craniata</taxon>
        <taxon>Vertebrata</taxon>
        <taxon>Cyclostomata</taxon>
        <taxon>Hyperoartia</taxon>
        <taxon>Petromyzontiformes</taxon>
        <taxon>Petromyzontidae</taxon>
        <taxon>Petromyzon</taxon>
    </lineage>
</organism>
<evidence type="ECO:0000259" key="3">
    <source>
        <dbReference type="PROSITE" id="PS50137"/>
    </source>
</evidence>
<dbReference type="GO" id="GO:0003726">
    <property type="term" value="F:double-stranded RNA adenosine deaminase activity"/>
    <property type="evidence" value="ECO:0007669"/>
    <property type="project" value="TreeGrafter"/>
</dbReference>
<dbReference type="SMART" id="SM00358">
    <property type="entry name" value="DSRM"/>
    <property type="match status" value="2"/>
</dbReference>
<dbReference type="KEGG" id="pmrn:116949256"/>
<dbReference type="AlphaFoldDB" id="A0AAJ7TQM2"/>
<dbReference type="GO" id="GO:0008251">
    <property type="term" value="F:tRNA-specific adenosine deaminase activity"/>
    <property type="evidence" value="ECO:0007669"/>
    <property type="project" value="TreeGrafter"/>
</dbReference>
<sequence>MSSGSVKENCLLSDSDDSQEAATAPVQGLSPSASGPEVSGLRGPAGGGLKRALEEENAGRAPPRFRPKRRRHVGGLSLMALPMPFPLHAAFVPPPPHNQHAHHLAPTTTTSSSSYGATPLQPPHPPPHPLAPPPPTLLPSQPPPSLLLLLPPPPPPNKNALMQLNELRPGLQYRVVSQTGPVHAPRFTLAVDVNGDTFVGVGPTKREAKARAAERALRSFVQFPNAWEAHRAMGRAASALPANADFARDEQGEHEMRFDVADFASEPGVAAGGGGGRGVGDRADVGGAGGDCVVGGVGDGIRGSNDGVVGDSGSVHGGIGSTNGGFGVDRDFNDGGGSGGGVADFPGRGIAAAVAVVSSTATTCSTISIQLMGSSSSSSQIRSPSALGCGGQHGHDMGFQHNGQLQVDHGQGSPLTRSPRMEPSQGSSAPPEPSPLRHPTLTQLTPRLSEWAPRTLACRALKHNNNRSSHNNYNNNNTTSDSSVHSRTLKGECCYYSWNDYRYNISSSNNSSSGYSNSSQAVITKRAPLALEADASVPHAVAWAQRTHSGGGATPSEDLQALESYQPPGGPPLGAVALFDAFSQVRNNPVWALGALHPDAAFGDIAGPPGVPGAAGPTTAEGVSPRVVVQVTVGGCSFRGAARSKRVARSRAAQAALRALYGIGAAFRPARPPTVGPPQDLGENHAVLSQALADRVARLVLEKFAELAGGGGAGGGGGAAARGGVAAALLERRKVLAGMVLTRGDGGATSEARVVCLATGTKCLHGEFMSVAGLALNDCHAEVLCRRALLRYFYSQLQLLTSPVASERDSSVVEVRAGGGYRLRPGWRLHLYVSTAPCGDARLFSTQEREGNAVGADRHPRRRARGQLRTKLECGEGTVPARRCLEPQTWDGVLQGEPLLAMACSDKIARWNVLGVQGALLSRLLEPIYLHGLVLGSLYRPQHLWRAVCTRVRGVTHLPGPYRLNAPRLACSSDPDVRRPGKAPVCCLNWSAGEPGLEAVSGATGKAEGGRPSRLCKQALFARWAQLHPKLSVRVAPSACRGHPEATPPGTYAEAKQAARDYQAAKQQLFRGLRRAGLGDWVKKPMEQDQFCLQMP</sequence>
<name>A0AAJ7TQM2_PETMA</name>
<dbReference type="Gene3D" id="3.30.160.20">
    <property type="match status" value="2"/>
</dbReference>
<dbReference type="PROSITE" id="PS50137">
    <property type="entry name" value="DS_RBD"/>
    <property type="match status" value="2"/>
</dbReference>
<feature type="region of interest" description="Disordered" evidence="2">
    <location>
        <begin position="546"/>
        <end position="567"/>
    </location>
</feature>
<dbReference type="InterPro" id="IPR002466">
    <property type="entry name" value="A_deamin"/>
</dbReference>
<feature type="compositionally biased region" description="Low complexity" evidence="2">
    <location>
        <begin position="107"/>
        <end position="119"/>
    </location>
</feature>
<dbReference type="GO" id="GO:0006382">
    <property type="term" value="P:adenosine to inosine editing"/>
    <property type="evidence" value="ECO:0007669"/>
    <property type="project" value="TreeGrafter"/>
</dbReference>
<dbReference type="Pfam" id="PF00035">
    <property type="entry name" value="dsrm"/>
    <property type="match status" value="1"/>
</dbReference>